<dbReference type="PANTHER" id="PTHR12868">
    <property type="entry name" value="NADH-UBIQUINONE OXIDOREDUCTASE B22 SUBUNIT"/>
    <property type="match status" value="1"/>
</dbReference>
<evidence type="ECO:0000256" key="8">
    <source>
        <dbReference type="ARBA" id="ARBA00022660"/>
    </source>
</evidence>
<dbReference type="OrthoDB" id="13598at2759"/>
<dbReference type="GO" id="GO:0006120">
    <property type="term" value="P:mitochondrial electron transport, NADH to ubiquinone"/>
    <property type="evidence" value="ECO:0007669"/>
    <property type="project" value="InterPro"/>
</dbReference>
<dbReference type="Proteomes" id="UP000657918">
    <property type="component" value="Unassembled WGS sequence"/>
</dbReference>
<comment type="function">
    <text evidence="1">Accessory subunit of the mitochondrial membrane respiratory chain NADH dehydrogenase (Complex I), that is believed to be not involved in catalysis. Complex I functions in the transfer of electrons from NADH to the respiratory chain. The immediate electron acceptor for the enzyme is believed to be ubiquinone.</text>
</comment>
<comment type="similarity">
    <text evidence="3">Belongs to the complex I LYR family.</text>
</comment>
<keyword evidence="10" id="KW-0249">Electron transport</keyword>
<evidence type="ECO:0000256" key="5">
    <source>
        <dbReference type="ARBA" id="ARBA00018684"/>
    </source>
</evidence>
<organism evidence="17 18">
    <name type="scientific">Salix dunnii</name>
    <dbReference type="NCBI Taxonomy" id="1413687"/>
    <lineage>
        <taxon>Eukaryota</taxon>
        <taxon>Viridiplantae</taxon>
        <taxon>Streptophyta</taxon>
        <taxon>Embryophyta</taxon>
        <taxon>Tracheophyta</taxon>
        <taxon>Spermatophyta</taxon>
        <taxon>Magnoliopsida</taxon>
        <taxon>eudicotyledons</taxon>
        <taxon>Gunneridae</taxon>
        <taxon>Pentapetalae</taxon>
        <taxon>rosids</taxon>
        <taxon>fabids</taxon>
        <taxon>Malpighiales</taxon>
        <taxon>Salicaceae</taxon>
        <taxon>Saliceae</taxon>
        <taxon>Salix</taxon>
    </lineage>
</organism>
<comment type="subcellular location">
    <subcellularLocation>
        <location evidence="2">Mitochondrion inner membrane</location>
        <topology evidence="2">Peripheral membrane protein</topology>
        <orientation evidence="2">Matrix side</orientation>
    </subcellularLocation>
</comment>
<dbReference type="GO" id="GO:0005743">
    <property type="term" value="C:mitochondrial inner membrane"/>
    <property type="evidence" value="ECO:0007669"/>
    <property type="project" value="UniProtKB-SubCell"/>
</dbReference>
<proteinExistence type="inferred from homology"/>
<dbReference type="AlphaFoldDB" id="A0A835JVY0"/>
<evidence type="ECO:0000256" key="4">
    <source>
        <dbReference type="ARBA" id="ARBA00011790"/>
    </source>
</evidence>
<dbReference type="PANTHER" id="PTHR12868:SF0">
    <property type="entry name" value="NADH DEHYDROGENASE [UBIQUINONE] 1 BETA SUBCOMPLEX SUBUNIT 9"/>
    <property type="match status" value="1"/>
</dbReference>
<accession>A0A835JVY0</accession>
<gene>
    <name evidence="17" type="ORF">SADUNF_Sadunf09G0102100</name>
</gene>
<dbReference type="Pfam" id="PF05347">
    <property type="entry name" value="Complex1_LYR"/>
    <property type="match status" value="1"/>
</dbReference>
<keyword evidence="6" id="KW-0813">Transport</keyword>
<keyword evidence="13" id="KW-0472">Membrane</keyword>
<reference evidence="17 18" key="1">
    <citation type="submission" date="2020-10" db="EMBL/GenBank/DDBJ databases">
        <title>Plant Genome Project.</title>
        <authorList>
            <person name="Zhang R.-G."/>
        </authorList>
    </citation>
    <scope>NUCLEOTIDE SEQUENCE [LARGE SCALE GENOMIC DNA]</scope>
    <source>
        <strain evidence="17">FAFU-HL-1</strain>
        <tissue evidence="17">Leaf</tissue>
    </source>
</reference>
<dbReference type="InterPro" id="IPR033034">
    <property type="entry name" value="NDUFB9"/>
</dbReference>
<evidence type="ECO:0000313" key="17">
    <source>
        <dbReference type="EMBL" id="KAF9676089.1"/>
    </source>
</evidence>
<evidence type="ECO:0000256" key="11">
    <source>
        <dbReference type="ARBA" id="ARBA00022990"/>
    </source>
</evidence>
<keyword evidence="7" id="KW-0597">Phosphoprotein</keyword>
<sequence>MSVATATYLARRAAQKERVRILYRRALKDTLNWAVHRHLFYEDADLLRARFETNKHVEDPDTIDRLIADGEVQYNKWRHPDPYIVPWAPGGSKFTRNPTPPEGMLKPAEHEFCRVKNSEDGFTYYISADPLSAAAPQYVLMDVASSGTRQVHSSNRKVGTIMCDYGGGLAPPAVTGIWLWNASSSSGFKLAKHSSRYVAYSDWAFCIEEAGIHKSSKQIAIQNLMPTEMVAG</sequence>
<evidence type="ECO:0000256" key="3">
    <source>
        <dbReference type="ARBA" id="ARBA00009508"/>
    </source>
</evidence>
<keyword evidence="8" id="KW-0679">Respiratory chain</keyword>
<feature type="domain" description="Complex 1 LYR protein" evidence="16">
    <location>
        <begin position="18"/>
        <end position="71"/>
    </location>
</feature>
<name>A0A835JVY0_9ROSI</name>
<dbReference type="InterPro" id="IPR045292">
    <property type="entry name" value="Complex1_LYR_NDUFB9_LYRM3"/>
</dbReference>
<evidence type="ECO:0000256" key="12">
    <source>
        <dbReference type="ARBA" id="ARBA00023128"/>
    </source>
</evidence>
<keyword evidence="18" id="KW-1185">Reference proteome</keyword>
<keyword evidence="12" id="KW-0496">Mitochondrion</keyword>
<keyword evidence="11" id="KW-0007">Acetylation</keyword>
<evidence type="ECO:0000256" key="15">
    <source>
        <dbReference type="ARBA" id="ARBA00032528"/>
    </source>
</evidence>
<evidence type="ECO:0000256" key="1">
    <source>
        <dbReference type="ARBA" id="ARBA00002920"/>
    </source>
</evidence>
<dbReference type="InterPro" id="IPR008011">
    <property type="entry name" value="Complex1_LYR_dom"/>
</dbReference>
<dbReference type="CDD" id="cd20263">
    <property type="entry name" value="Complex1_LYR_NDUFB9_LYRM3"/>
    <property type="match status" value="1"/>
</dbReference>
<protein>
    <recommendedName>
        <fullName evidence="5">NADH dehydrogenase [ubiquinone] 1 beta subcomplex subunit 9</fullName>
    </recommendedName>
    <alternativeName>
        <fullName evidence="14">Complex I-B22</fullName>
    </alternativeName>
    <alternativeName>
        <fullName evidence="15">NADH-ubiquinone oxidoreductase B22 subunit</fullName>
    </alternativeName>
</protein>
<comment type="subunit">
    <text evidence="4">Mammalian complex I is composed of 45 different subunits.</text>
</comment>
<keyword evidence="9" id="KW-0999">Mitochondrion inner membrane</keyword>
<evidence type="ECO:0000256" key="10">
    <source>
        <dbReference type="ARBA" id="ARBA00022982"/>
    </source>
</evidence>
<evidence type="ECO:0000256" key="13">
    <source>
        <dbReference type="ARBA" id="ARBA00023136"/>
    </source>
</evidence>
<evidence type="ECO:0000313" key="18">
    <source>
        <dbReference type="Proteomes" id="UP000657918"/>
    </source>
</evidence>
<evidence type="ECO:0000256" key="2">
    <source>
        <dbReference type="ARBA" id="ARBA00004443"/>
    </source>
</evidence>
<evidence type="ECO:0000256" key="14">
    <source>
        <dbReference type="ARBA" id="ARBA00030192"/>
    </source>
</evidence>
<evidence type="ECO:0000256" key="7">
    <source>
        <dbReference type="ARBA" id="ARBA00022553"/>
    </source>
</evidence>
<evidence type="ECO:0000256" key="9">
    <source>
        <dbReference type="ARBA" id="ARBA00022792"/>
    </source>
</evidence>
<comment type="caution">
    <text evidence="17">The sequence shown here is derived from an EMBL/GenBank/DDBJ whole genome shotgun (WGS) entry which is preliminary data.</text>
</comment>
<dbReference type="EMBL" id="JADGMS010000009">
    <property type="protein sequence ID" value="KAF9676089.1"/>
    <property type="molecule type" value="Genomic_DNA"/>
</dbReference>
<evidence type="ECO:0000259" key="16">
    <source>
        <dbReference type="Pfam" id="PF05347"/>
    </source>
</evidence>
<evidence type="ECO:0000256" key="6">
    <source>
        <dbReference type="ARBA" id="ARBA00022448"/>
    </source>
</evidence>